<evidence type="ECO:0000256" key="1">
    <source>
        <dbReference type="SAM" id="MobiDB-lite"/>
    </source>
</evidence>
<dbReference type="SUPFAM" id="SSF51230">
    <property type="entry name" value="Single hybrid motif"/>
    <property type="match status" value="1"/>
</dbReference>
<proteinExistence type="predicted"/>
<gene>
    <name evidence="2" type="ORF">K7X08_020325</name>
</gene>
<dbReference type="PANTHER" id="PTHR47597">
    <property type="entry name" value="IS A MEMBER OF THE PF|00364 BIOTIN-REQUIRING ENZYMES FAMILY-RELATED"/>
    <property type="match status" value="1"/>
</dbReference>
<accession>A0A9Q1M9Z5</accession>
<feature type="compositionally biased region" description="Low complexity" evidence="1">
    <location>
        <begin position="160"/>
        <end position="175"/>
    </location>
</feature>
<dbReference type="Gene3D" id="2.40.50.100">
    <property type="match status" value="1"/>
</dbReference>
<dbReference type="CDD" id="cd06850">
    <property type="entry name" value="biotinyl_domain"/>
    <property type="match status" value="1"/>
</dbReference>
<dbReference type="InterPro" id="IPR053217">
    <property type="entry name" value="ACC_Biotin_Carrier"/>
</dbReference>
<protein>
    <recommendedName>
        <fullName evidence="4">Lipoyl-binding domain-containing protein</fullName>
    </recommendedName>
</protein>
<reference evidence="3" key="1">
    <citation type="journal article" date="2023" name="Proc. Natl. Acad. Sci. U.S.A.">
        <title>Genomic and structural basis for evolution of tropane alkaloid biosynthesis.</title>
        <authorList>
            <person name="Wanga Y.-J."/>
            <person name="Taina T."/>
            <person name="Yua J.-Y."/>
            <person name="Lia J."/>
            <person name="Xua B."/>
            <person name="Chenc J."/>
            <person name="D'Auriad J.C."/>
            <person name="Huanga J.-P."/>
            <person name="Huanga S.-X."/>
        </authorList>
    </citation>
    <scope>NUCLEOTIDE SEQUENCE [LARGE SCALE GENOMIC DNA]</scope>
    <source>
        <strain evidence="3">cv. KIB-2019</strain>
    </source>
</reference>
<dbReference type="Proteomes" id="UP001152561">
    <property type="component" value="Unassembled WGS sequence"/>
</dbReference>
<dbReference type="EMBL" id="JAJAGQ010000009">
    <property type="protein sequence ID" value="KAJ8552932.1"/>
    <property type="molecule type" value="Genomic_DNA"/>
</dbReference>
<dbReference type="PANTHER" id="PTHR47597:SF2">
    <property type="entry name" value="LIPOYL-BINDING DOMAIN-CONTAINING PROTEIN"/>
    <property type="match status" value="1"/>
</dbReference>
<evidence type="ECO:0000313" key="3">
    <source>
        <dbReference type="Proteomes" id="UP001152561"/>
    </source>
</evidence>
<name>A0A9Q1M9Z5_9SOLA</name>
<evidence type="ECO:0008006" key="4">
    <source>
        <dbReference type="Google" id="ProtNLM"/>
    </source>
</evidence>
<evidence type="ECO:0000313" key="2">
    <source>
        <dbReference type="EMBL" id="KAJ8552932.1"/>
    </source>
</evidence>
<keyword evidence="3" id="KW-1185">Reference proteome</keyword>
<comment type="caution">
    <text evidence="2">The sequence shown here is derived from an EMBL/GenBank/DDBJ whole genome shotgun (WGS) entry which is preliminary data.</text>
</comment>
<dbReference type="InterPro" id="IPR011053">
    <property type="entry name" value="Single_hybrid_motif"/>
</dbReference>
<dbReference type="AlphaFoldDB" id="A0A9Q1M9Z5"/>
<sequence>MESAAVLRSFHHSGGTTSHVRSVIEMPGVIPTNSVAFSKPTKLPLKGSSIDARVMSSPNKHGRLILSCAKTSETTVTAKSNGAVLADSHQKVPTERSPLPTATFPKGFEALITEVCDDTEVAELKLKVGDFELHLKRNIEAPVVPVPVVSAPPPPPPSASKPSISSTAAAPAASPGKSSTEKISPFTNVAAEKSAKLAALEASGASGYVLVSCPTVGSFQRARALKGKKQPPACKEGDVIKEGQIIGFLDQFGTELPVRSDAAGEVLRILFNDGEAVGYVFEFLESTKVNSALEQYKIVHSSNRDIVVVPGKPTLLPLAVLHCANIYVIISAKTEHGSVLFRLSRSCIVLEICLRTKLDVHIDLTYANPL</sequence>
<dbReference type="OrthoDB" id="529457at2759"/>
<organism evidence="2 3">
    <name type="scientific">Anisodus acutangulus</name>
    <dbReference type="NCBI Taxonomy" id="402998"/>
    <lineage>
        <taxon>Eukaryota</taxon>
        <taxon>Viridiplantae</taxon>
        <taxon>Streptophyta</taxon>
        <taxon>Embryophyta</taxon>
        <taxon>Tracheophyta</taxon>
        <taxon>Spermatophyta</taxon>
        <taxon>Magnoliopsida</taxon>
        <taxon>eudicotyledons</taxon>
        <taxon>Gunneridae</taxon>
        <taxon>Pentapetalae</taxon>
        <taxon>asterids</taxon>
        <taxon>lamiids</taxon>
        <taxon>Solanales</taxon>
        <taxon>Solanaceae</taxon>
        <taxon>Solanoideae</taxon>
        <taxon>Hyoscyameae</taxon>
        <taxon>Anisodus</taxon>
    </lineage>
</organism>
<feature type="region of interest" description="Disordered" evidence="1">
    <location>
        <begin position="151"/>
        <end position="182"/>
    </location>
</feature>